<accession>A0ACC3MN18</accession>
<proteinExistence type="predicted"/>
<gene>
    <name evidence="1" type="ORF">LTR37_016585</name>
</gene>
<protein>
    <submittedName>
        <fullName evidence="1">Uncharacterized protein</fullName>
    </submittedName>
</protein>
<sequence>MFYDLSEDILTAITRELMTETKSPWLIKVRLVATREHLDTLAAVDNTKRIAPFVRSLTFVAPPNSWTLTPEGFKEIIITQVIQKYAADHAISTGMSSFTHEENGHQKFIDEHWGGKPPFSEEHIRQGFERYHEEALKSKDLLMGEGLKAAWTRIL</sequence>
<dbReference type="Proteomes" id="UP001281147">
    <property type="component" value="Unassembled WGS sequence"/>
</dbReference>
<name>A0ACC3MN18_9PEZI</name>
<evidence type="ECO:0000313" key="2">
    <source>
        <dbReference type="Proteomes" id="UP001281147"/>
    </source>
</evidence>
<dbReference type="EMBL" id="JAUTXU010000201">
    <property type="protein sequence ID" value="KAK3699111.1"/>
    <property type="molecule type" value="Genomic_DNA"/>
</dbReference>
<keyword evidence="2" id="KW-1185">Reference proteome</keyword>
<evidence type="ECO:0000313" key="1">
    <source>
        <dbReference type="EMBL" id="KAK3699111.1"/>
    </source>
</evidence>
<comment type="caution">
    <text evidence="1">The sequence shown here is derived from an EMBL/GenBank/DDBJ whole genome shotgun (WGS) entry which is preliminary data.</text>
</comment>
<reference evidence="1" key="1">
    <citation type="submission" date="2023-07" db="EMBL/GenBank/DDBJ databases">
        <title>Black Yeasts Isolated from many extreme environments.</title>
        <authorList>
            <person name="Coleine C."/>
            <person name="Stajich J.E."/>
            <person name="Selbmann L."/>
        </authorList>
    </citation>
    <scope>NUCLEOTIDE SEQUENCE</scope>
    <source>
        <strain evidence="1">CCFEE 5714</strain>
    </source>
</reference>
<organism evidence="1 2">
    <name type="scientific">Vermiconidia calcicola</name>
    <dbReference type="NCBI Taxonomy" id="1690605"/>
    <lineage>
        <taxon>Eukaryota</taxon>
        <taxon>Fungi</taxon>
        <taxon>Dikarya</taxon>
        <taxon>Ascomycota</taxon>
        <taxon>Pezizomycotina</taxon>
        <taxon>Dothideomycetes</taxon>
        <taxon>Dothideomycetidae</taxon>
        <taxon>Mycosphaerellales</taxon>
        <taxon>Extremaceae</taxon>
        <taxon>Vermiconidia</taxon>
    </lineage>
</organism>